<feature type="region of interest" description="Disordered" evidence="1">
    <location>
        <begin position="92"/>
        <end position="115"/>
    </location>
</feature>
<dbReference type="PANTHER" id="PTHR35370:SF4">
    <property type="entry name" value="TYPE VI SECRETION SYSTEM BASEPLATE SUBUNIT TSSF"/>
    <property type="match status" value="1"/>
</dbReference>
<feature type="compositionally biased region" description="Polar residues" evidence="1">
    <location>
        <begin position="93"/>
        <end position="104"/>
    </location>
</feature>
<evidence type="ECO:0000256" key="1">
    <source>
        <dbReference type="SAM" id="MobiDB-lite"/>
    </source>
</evidence>
<dbReference type="Proteomes" id="UP001212996">
    <property type="component" value="Unassembled WGS sequence"/>
</dbReference>
<dbReference type="InterPro" id="IPR010272">
    <property type="entry name" value="T6SS_TssF"/>
</dbReference>
<comment type="caution">
    <text evidence="2">The sequence shown here is derived from an EMBL/GenBank/DDBJ whole genome shotgun (WGS) entry which is preliminary data.</text>
</comment>
<reference evidence="2" key="1">
    <citation type="submission" date="2023-01" db="EMBL/GenBank/DDBJ databases">
        <title>Genome sequencing of Photorhabdus bodei 09-20.</title>
        <authorList>
            <person name="Kalindamar S."/>
            <person name="Kumru S."/>
        </authorList>
    </citation>
    <scope>NUCLEOTIDE SEQUENCE</scope>
    <source>
        <strain evidence="2">09-20</strain>
    </source>
</reference>
<dbReference type="PANTHER" id="PTHR35370">
    <property type="entry name" value="CYTOPLASMIC PROTEIN-RELATED-RELATED"/>
    <property type="match status" value="1"/>
</dbReference>
<evidence type="ECO:0000313" key="3">
    <source>
        <dbReference type="Proteomes" id="UP001212996"/>
    </source>
</evidence>
<dbReference type="AlphaFoldDB" id="A0AAW6BJC7"/>
<dbReference type="Pfam" id="PF05947">
    <property type="entry name" value="T6SS_TssF"/>
    <property type="match status" value="1"/>
</dbReference>
<sequence length="115" mass="13041">MNKKESLFLQELQYIRQLAQEAAKENPHLADFLSEGAGDPDIERVMQGFALSASRIREKIEDEFPELTSGMLAHIWPYAICHVPGPAHKHRSIFTQRETSSGRDNATRRSAGFCR</sequence>
<protein>
    <submittedName>
        <fullName evidence="2">Type VI secretion system baseplate subunit TssF</fullName>
    </submittedName>
</protein>
<evidence type="ECO:0000313" key="2">
    <source>
        <dbReference type="EMBL" id="MDB6373724.1"/>
    </source>
</evidence>
<gene>
    <name evidence="2" type="ORF">PH362_17760</name>
</gene>
<accession>A0AAW6BJC7</accession>
<name>A0AAW6BJC7_9GAMM</name>
<organism evidence="2 3">
    <name type="scientific">Photorhabdus bodei</name>
    <dbReference type="NCBI Taxonomy" id="2029681"/>
    <lineage>
        <taxon>Bacteria</taxon>
        <taxon>Pseudomonadati</taxon>
        <taxon>Pseudomonadota</taxon>
        <taxon>Gammaproteobacteria</taxon>
        <taxon>Enterobacterales</taxon>
        <taxon>Morganellaceae</taxon>
        <taxon>Photorhabdus</taxon>
    </lineage>
</organism>
<dbReference type="RefSeq" id="WP_228901841.1">
    <property type="nucleotide sequence ID" value="NZ_CAWQNU010000354.1"/>
</dbReference>
<dbReference type="EMBL" id="JAQMFO010000028">
    <property type="protein sequence ID" value="MDB6373724.1"/>
    <property type="molecule type" value="Genomic_DNA"/>
</dbReference>
<proteinExistence type="predicted"/>